<evidence type="ECO:0000256" key="4">
    <source>
        <dbReference type="ARBA" id="ARBA00023157"/>
    </source>
</evidence>
<dbReference type="InterPro" id="IPR017853">
    <property type="entry name" value="GH"/>
</dbReference>
<dbReference type="PANTHER" id="PTHR11769:SF37">
    <property type="entry name" value="HYALURONIDASE"/>
    <property type="match status" value="1"/>
</dbReference>
<dbReference type="Pfam" id="PF01630">
    <property type="entry name" value="Glyco_hydro_56"/>
    <property type="match status" value="1"/>
</dbReference>
<dbReference type="RefSeq" id="XP_033782519.1">
    <property type="nucleotide sequence ID" value="XM_033926628.1"/>
</dbReference>
<evidence type="ECO:0000256" key="3">
    <source>
        <dbReference type="ARBA" id="ARBA00022801"/>
    </source>
</evidence>
<protein>
    <recommendedName>
        <fullName evidence="6">Hyaluronidase</fullName>
        <ecNumber evidence="6">3.2.1.35</ecNumber>
    </recommendedName>
</protein>
<dbReference type="OrthoDB" id="5796153at2759"/>
<dbReference type="InParanoid" id="A0A6P8PEZ9"/>
<comment type="catalytic activity">
    <reaction evidence="1 6">
        <text>Random hydrolysis of (1-&gt;4)-linkages between N-acetyl-beta-D-glucosamine and D-glucuronate residues in hyaluronate.</text>
        <dbReference type="EC" id="3.2.1.35"/>
    </reaction>
</comment>
<dbReference type="InterPro" id="IPR013785">
    <property type="entry name" value="Aldolase_TIM"/>
</dbReference>
<keyword evidence="10" id="KW-1185">Reference proteome</keyword>
<dbReference type="SUPFAM" id="SSF51445">
    <property type="entry name" value="(Trans)glycosidases"/>
    <property type="match status" value="1"/>
</dbReference>
<gene>
    <name evidence="11" type="primary">LOC117351398</name>
</gene>
<dbReference type="GO" id="GO:0030214">
    <property type="term" value="P:hyaluronan catabolic process"/>
    <property type="evidence" value="ECO:0007669"/>
    <property type="project" value="TreeGrafter"/>
</dbReference>
<name>A0A6P8PEZ9_GEOSA</name>
<organism evidence="10 11">
    <name type="scientific">Geotrypetes seraphini</name>
    <name type="common">Gaboon caecilian</name>
    <name type="synonym">Caecilia seraphini</name>
    <dbReference type="NCBI Taxonomy" id="260995"/>
    <lineage>
        <taxon>Eukaryota</taxon>
        <taxon>Metazoa</taxon>
        <taxon>Chordata</taxon>
        <taxon>Craniata</taxon>
        <taxon>Vertebrata</taxon>
        <taxon>Euteleostomi</taxon>
        <taxon>Amphibia</taxon>
        <taxon>Gymnophiona</taxon>
        <taxon>Geotrypetes</taxon>
    </lineage>
</organism>
<dbReference type="Gene3D" id="3.20.20.70">
    <property type="entry name" value="Aldolase class I"/>
    <property type="match status" value="1"/>
</dbReference>
<evidence type="ECO:0000256" key="7">
    <source>
        <dbReference type="SAM" id="MobiDB-lite"/>
    </source>
</evidence>
<dbReference type="EC" id="3.2.1.35" evidence="6"/>
<dbReference type="KEGG" id="gsh:117351398"/>
<keyword evidence="4" id="KW-1015">Disulfide bond</keyword>
<evidence type="ECO:0000259" key="8">
    <source>
        <dbReference type="PROSITE" id="PS00022"/>
    </source>
</evidence>
<dbReference type="AlphaFoldDB" id="A0A6P8PEZ9"/>
<evidence type="ECO:0000256" key="1">
    <source>
        <dbReference type="ARBA" id="ARBA00000251"/>
    </source>
</evidence>
<dbReference type="InterPro" id="IPR000742">
    <property type="entry name" value="EGF"/>
</dbReference>
<keyword evidence="3 6" id="KW-0378">Hydrolase</keyword>
<dbReference type="PROSITE" id="PS01186">
    <property type="entry name" value="EGF_2"/>
    <property type="match status" value="1"/>
</dbReference>
<accession>A0A6P8PEZ9</accession>
<evidence type="ECO:0000256" key="6">
    <source>
        <dbReference type="RuleBase" id="RU610713"/>
    </source>
</evidence>
<dbReference type="InterPro" id="IPR018155">
    <property type="entry name" value="Hyaluronidase"/>
</dbReference>
<evidence type="ECO:0000313" key="11">
    <source>
        <dbReference type="RefSeq" id="XP_033782519.1"/>
    </source>
</evidence>
<reference evidence="11" key="1">
    <citation type="submission" date="2025-08" db="UniProtKB">
        <authorList>
            <consortium name="RefSeq"/>
        </authorList>
    </citation>
    <scope>IDENTIFICATION</scope>
</reference>
<proteinExistence type="inferred from homology"/>
<dbReference type="PRINTS" id="PR00846">
    <property type="entry name" value="GLHYDRLASE56"/>
</dbReference>
<feature type="region of interest" description="Disordered" evidence="7">
    <location>
        <begin position="1"/>
        <end position="31"/>
    </location>
</feature>
<feature type="domain" description="EGF-like" evidence="8 9">
    <location>
        <begin position="475"/>
        <end position="486"/>
    </location>
</feature>
<comment type="similarity">
    <text evidence="2 6">Belongs to the glycosyl hydrolase 56 family.</text>
</comment>
<dbReference type="GO" id="GO:0031410">
    <property type="term" value="C:cytoplasmic vesicle"/>
    <property type="evidence" value="ECO:0007669"/>
    <property type="project" value="TreeGrafter"/>
</dbReference>
<dbReference type="GO" id="GO:0004415">
    <property type="term" value="F:hyalurononglucosaminidase activity"/>
    <property type="evidence" value="ECO:0007669"/>
    <property type="project" value="UniProtKB-UniRule"/>
</dbReference>
<evidence type="ECO:0000256" key="2">
    <source>
        <dbReference type="ARBA" id="ARBA00008871"/>
    </source>
</evidence>
<dbReference type="FunFam" id="3.20.20.70:FF:000065">
    <property type="entry name" value="Hyaluronidase"/>
    <property type="match status" value="1"/>
</dbReference>
<dbReference type="GO" id="GO:0005975">
    <property type="term" value="P:carbohydrate metabolic process"/>
    <property type="evidence" value="ECO:0007669"/>
    <property type="project" value="InterPro"/>
</dbReference>
<dbReference type="PROSITE" id="PS00022">
    <property type="entry name" value="EGF_1"/>
    <property type="match status" value="1"/>
</dbReference>
<evidence type="ECO:0000259" key="9">
    <source>
        <dbReference type="PROSITE" id="PS01186"/>
    </source>
</evidence>
<evidence type="ECO:0000313" key="10">
    <source>
        <dbReference type="Proteomes" id="UP000515159"/>
    </source>
</evidence>
<evidence type="ECO:0000256" key="5">
    <source>
        <dbReference type="ARBA" id="ARBA00023295"/>
    </source>
</evidence>
<dbReference type="GeneID" id="117351398"/>
<dbReference type="PANTHER" id="PTHR11769">
    <property type="entry name" value="HYALURONIDASE"/>
    <property type="match status" value="1"/>
</dbReference>
<keyword evidence="5 6" id="KW-0326">Glycosidase</keyword>
<sequence>MQRQEEDHCLEGPKPEHRANREKKHDFPPPLGHEEKPVRLCALSYRTSHERPCHLFLLLVLLLGNGLNCCYGLKPSLPSFLPDHPFVVVWNAPTIRCESEYKIPLNLDAFSIVHNTQEEFIGGNITIFYHFQLGLYPYYKNNMPHNGGCPQNISLQEHLEKVVKDLIGMMPRNFTGLAVIDWEEWRPLWIRNWSKKDIYRQKSEVLVRKKHPCWSVDYVRVKAQQEFETAAHDFMSRTIQLAQIKRPDGKWGYYLFPECYNNDYRNHFETFTGHCPKIEIERNNQLQWLWEESNALYPSIYMEEILESSNQGKNFVKAKLLEAMRVARLPSSEHFLPVYAYAKPYYSYSLKPLTLVDLMHTIGQTAALGAQGVVLWGGLEYARNRSMCQMLQNYLKTTLGPYIINVTMAAKLCGQLICNNHGRCLRKNSDLDTYLHLNSDSLKIQVEDIDRYSYTSVNGSMSQTEKEKMKEEFTCHCYEGWTGDNCQSQAGTECQSFGKGLRLAWQWDWCMVTAISCGLLFLGQLETQRCGITFGSRIF</sequence>
<dbReference type="Proteomes" id="UP000515159">
    <property type="component" value="Chromosome 17"/>
</dbReference>